<dbReference type="AlphaFoldDB" id="X1I693"/>
<comment type="caution">
    <text evidence="1">The sequence shown here is derived from an EMBL/GenBank/DDBJ whole genome shotgun (WGS) entry which is preliminary data.</text>
</comment>
<name>X1I693_9ZZZZ</name>
<gene>
    <name evidence="1" type="ORF">S03H2_67776</name>
</gene>
<reference evidence="1" key="1">
    <citation type="journal article" date="2014" name="Front. Microbiol.">
        <title>High frequency of phylogenetically diverse reductive dehalogenase-homologous genes in deep subseafloor sedimentary metagenomes.</title>
        <authorList>
            <person name="Kawai M."/>
            <person name="Futagami T."/>
            <person name="Toyoda A."/>
            <person name="Takaki Y."/>
            <person name="Nishi S."/>
            <person name="Hori S."/>
            <person name="Arai W."/>
            <person name="Tsubouchi T."/>
            <person name="Morono Y."/>
            <person name="Uchiyama I."/>
            <person name="Ito T."/>
            <person name="Fujiyama A."/>
            <person name="Inagaki F."/>
            <person name="Takami H."/>
        </authorList>
    </citation>
    <scope>NUCLEOTIDE SEQUENCE</scope>
    <source>
        <strain evidence="1">Expedition CK06-06</strain>
    </source>
</reference>
<organism evidence="1">
    <name type="scientific">marine sediment metagenome</name>
    <dbReference type="NCBI Taxonomy" id="412755"/>
    <lineage>
        <taxon>unclassified sequences</taxon>
        <taxon>metagenomes</taxon>
        <taxon>ecological metagenomes</taxon>
    </lineage>
</organism>
<protein>
    <submittedName>
        <fullName evidence="1">Uncharacterized protein</fullName>
    </submittedName>
</protein>
<sequence length="68" mass="7553">MGVLAVALFVSAVSISRFLQVIPAGLEQTTTSVSAGGQPRDIDLQRIRTMIRRKELSDKEAQFYEKID</sequence>
<proteinExistence type="predicted"/>
<accession>X1I693</accession>
<dbReference type="EMBL" id="BARU01044443">
    <property type="protein sequence ID" value="GAH77916.1"/>
    <property type="molecule type" value="Genomic_DNA"/>
</dbReference>
<evidence type="ECO:0000313" key="1">
    <source>
        <dbReference type="EMBL" id="GAH77916.1"/>
    </source>
</evidence>